<dbReference type="PROSITE" id="PS51257">
    <property type="entry name" value="PROKAR_LIPOPROTEIN"/>
    <property type="match status" value="1"/>
</dbReference>
<gene>
    <name evidence="2" type="primary">58</name>
    <name evidence="2" type="ORF">DET7_58</name>
</gene>
<name>A0A0C5PV24_9CAUD</name>
<sequence>MFKKLVFGAIMVLAASLLSGCGGVIDEGNVGVRTQWGEVDMNPVTAGIYTSFVSSVDVYTTKEAVVSLTKMTPKAKDNLTLEDLDVDVYYTPNVAKVPWFHTKFAGQSAELGDGTIAVGFNLVKTAAASSTMDAVSSLDSMTIHTQRAELEKMIKERTQQQLETAAPGMFTITRVLVKKALTDPSIEQSIRDNVMADKRLDTARKNVEIRDQEARANQKLTTSLTPEYLQHEYNMVLQSCANSGKCTLIVDGSGSGKMLNVGK</sequence>
<protein>
    <recommendedName>
        <fullName evidence="1">Band 7 domain-containing protein</fullName>
    </recommendedName>
</protein>
<dbReference type="RefSeq" id="YP_009140235.1">
    <property type="nucleotide sequence ID" value="NC_027119.1"/>
</dbReference>
<accession>A0A0C5PV24</accession>
<dbReference type="InterPro" id="IPR001107">
    <property type="entry name" value="Band_7"/>
</dbReference>
<dbReference type="KEGG" id="vg:24366603"/>
<evidence type="ECO:0000313" key="3">
    <source>
        <dbReference type="Proteomes" id="UP000032405"/>
    </source>
</evidence>
<dbReference type="GeneID" id="24366603"/>
<reference evidence="2 3" key="1">
    <citation type="journal article" date="2015" name="Genome Announc.">
        <title>Genome Sequence of Salmonella enterica Phage Det7.</title>
        <authorList>
            <person name="Casjens S.R."/>
            <person name="Jacobs-Sera D."/>
            <person name="Hatfull G.F."/>
            <person name="Hendrix R.W."/>
        </authorList>
    </citation>
    <scope>NUCLEOTIDE SEQUENCE [LARGE SCALE GENOMIC DNA]</scope>
</reference>
<feature type="domain" description="Band 7" evidence="1">
    <location>
        <begin position="24"/>
        <end position="208"/>
    </location>
</feature>
<dbReference type="Proteomes" id="UP000032405">
    <property type="component" value="Segment"/>
</dbReference>
<dbReference type="Pfam" id="PF01145">
    <property type="entry name" value="Band_7"/>
    <property type="match status" value="1"/>
</dbReference>
<evidence type="ECO:0000259" key="1">
    <source>
        <dbReference type="Pfam" id="PF01145"/>
    </source>
</evidence>
<organism evidence="2 3">
    <name type="scientific">Salmonella phage Det7</name>
    <dbReference type="NCBI Taxonomy" id="454798"/>
    <lineage>
        <taxon>Viruses</taxon>
        <taxon>Duplodnaviria</taxon>
        <taxon>Heunggongvirae</taxon>
        <taxon>Uroviricota</taxon>
        <taxon>Caudoviricetes</taxon>
        <taxon>Pantevenvirales</taxon>
        <taxon>Ackermannviridae</taxon>
        <taxon>Cvivirinae</taxon>
        <taxon>Kuttervirus</taxon>
        <taxon>Kuttervirus Det7</taxon>
    </lineage>
</organism>
<keyword evidence="3" id="KW-1185">Reference proteome</keyword>
<proteinExistence type="predicted"/>
<evidence type="ECO:0000313" key="2">
    <source>
        <dbReference type="EMBL" id="AJQ20877.1"/>
    </source>
</evidence>
<dbReference type="EMBL" id="KP797973">
    <property type="protein sequence ID" value="AJQ20877.1"/>
    <property type="molecule type" value="Genomic_DNA"/>
</dbReference>